<feature type="region of interest" description="Disordered" evidence="13">
    <location>
        <begin position="23"/>
        <end position="65"/>
    </location>
</feature>
<keyword evidence="6" id="KW-0997">Cell inner membrane</keyword>
<evidence type="ECO:0000256" key="6">
    <source>
        <dbReference type="ARBA" id="ARBA00022519"/>
    </source>
</evidence>
<name>A0A4Q2UB63_9HYPH</name>
<reference evidence="17 18" key="2">
    <citation type="submission" date="2019-02" db="EMBL/GenBank/DDBJ databases">
        <title>'Lichenibacterium ramalinii' gen. nov. sp. nov., 'Lichenibacterium minor' gen. nov. sp. nov.</title>
        <authorList>
            <person name="Pankratov T."/>
        </authorList>
    </citation>
    <scope>NUCLEOTIDE SEQUENCE [LARGE SCALE GENOMIC DNA]</scope>
    <source>
        <strain evidence="17 18">RmlP026</strain>
    </source>
</reference>
<dbReference type="OrthoDB" id="9805133at2"/>
<dbReference type="AlphaFoldDB" id="A0A4Q2UB63"/>
<feature type="transmembrane region" description="Helical" evidence="14">
    <location>
        <begin position="85"/>
        <end position="107"/>
    </location>
</feature>
<comment type="subunit">
    <text evidence="2">The accessory proteins ExbB and ExbD seem to form a complex with TonB.</text>
</comment>
<evidence type="ECO:0000256" key="10">
    <source>
        <dbReference type="ARBA" id="ARBA00023136"/>
    </source>
</evidence>
<organism evidence="17 18">
    <name type="scientific">Lichenibacterium minor</name>
    <dbReference type="NCBI Taxonomy" id="2316528"/>
    <lineage>
        <taxon>Bacteria</taxon>
        <taxon>Pseudomonadati</taxon>
        <taxon>Pseudomonadota</taxon>
        <taxon>Alphaproteobacteria</taxon>
        <taxon>Hyphomicrobiales</taxon>
        <taxon>Lichenihabitantaceae</taxon>
        <taxon>Lichenibacterium</taxon>
    </lineage>
</organism>
<evidence type="ECO:0000256" key="13">
    <source>
        <dbReference type="SAM" id="MobiDB-lite"/>
    </source>
</evidence>
<evidence type="ECO:0000256" key="11">
    <source>
        <dbReference type="ARBA" id="ARBA00024816"/>
    </source>
</evidence>
<dbReference type="GO" id="GO:0017038">
    <property type="term" value="P:protein import"/>
    <property type="evidence" value="ECO:0007669"/>
    <property type="project" value="TreeGrafter"/>
</dbReference>
<dbReference type="EMBL" id="QYBB01000001">
    <property type="protein sequence ID" value="RYC34003.1"/>
    <property type="molecule type" value="Genomic_DNA"/>
</dbReference>
<dbReference type="PANTHER" id="PTHR30625">
    <property type="entry name" value="PROTEIN TOLQ"/>
    <property type="match status" value="1"/>
</dbReference>
<evidence type="ECO:0000313" key="18">
    <source>
        <dbReference type="Proteomes" id="UP000290759"/>
    </source>
</evidence>
<proteinExistence type="inferred from homology"/>
<dbReference type="InterPro" id="IPR002898">
    <property type="entry name" value="MotA_ExbB_proton_chnl"/>
</dbReference>
<evidence type="ECO:0000256" key="4">
    <source>
        <dbReference type="ARBA" id="ARBA00022448"/>
    </source>
</evidence>
<comment type="function">
    <text evidence="11">Involved in the TonB-dependent energy-dependent transport of various receptor-bound substrates. Protects ExbD from proteolytic degradation and functionally stabilizes TonB.</text>
</comment>
<dbReference type="PANTHER" id="PTHR30625:SF16">
    <property type="entry name" value="BIOPOLYMER TRANSPORT PROTEIN EXBB"/>
    <property type="match status" value="1"/>
</dbReference>
<sequence length="297" mass="29671">MTHRWRIAPVLIPLLLGPGPAVSQAAPPAATEQAAPPAAASQATPAPAAPDAAPGAPVAAPAPAPAAAGLPHDLSPWSMFLNADIVVKAVMVGLLAASVATWTIWLAKTMQLFGAKRRALRGLRALAGADSLVAVTRSGGLGGGPVAALVAAAADEVSRSGALPSDGVKERAALSLGRIEARGARAMTQGTGVLATVGSVAPFVGLFGTVWGIMNSFVGISQAHTSNLAVVAPGIAEALLATAVGLVAAIPAVVIFNGFARATAGYKALLGDASAEVMRHLSRDLDRRPSLRQQAAE</sequence>
<evidence type="ECO:0000256" key="9">
    <source>
        <dbReference type="ARBA" id="ARBA00022989"/>
    </source>
</evidence>
<keyword evidence="10 14" id="KW-0472">Membrane</keyword>
<evidence type="ECO:0000256" key="12">
    <source>
        <dbReference type="RuleBase" id="RU004057"/>
    </source>
</evidence>
<evidence type="ECO:0000256" key="5">
    <source>
        <dbReference type="ARBA" id="ARBA00022475"/>
    </source>
</evidence>
<keyword evidence="4 12" id="KW-0813">Transport</keyword>
<keyword evidence="15" id="KW-0732">Signal</keyword>
<dbReference type="GO" id="GO:0005886">
    <property type="term" value="C:plasma membrane"/>
    <property type="evidence" value="ECO:0007669"/>
    <property type="project" value="UniProtKB-SubCell"/>
</dbReference>
<comment type="similarity">
    <text evidence="12">Belongs to the exbB/tolQ family.</text>
</comment>
<evidence type="ECO:0000256" key="7">
    <source>
        <dbReference type="ARBA" id="ARBA00022692"/>
    </source>
</evidence>
<evidence type="ECO:0000256" key="14">
    <source>
        <dbReference type="SAM" id="Phobius"/>
    </source>
</evidence>
<dbReference type="InterPro" id="IPR050790">
    <property type="entry name" value="ExbB/TolQ_transport"/>
</dbReference>
<evidence type="ECO:0000256" key="2">
    <source>
        <dbReference type="ARBA" id="ARBA00011471"/>
    </source>
</evidence>
<comment type="subcellular location">
    <subcellularLocation>
        <location evidence="1">Cell inner membrane</location>
        <topology evidence="1">Multi-pass membrane protein</topology>
    </subcellularLocation>
    <subcellularLocation>
        <location evidence="12">Membrane</location>
        <topology evidence="12">Multi-pass membrane protein</topology>
    </subcellularLocation>
</comment>
<gene>
    <name evidence="17" type="primary">exbB</name>
    <name evidence="17" type="ORF">D3273_01770</name>
</gene>
<evidence type="ECO:0000256" key="8">
    <source>
        <dbReference type="ARBA" id="ARBA00022927"/>
    </source>
</evidence>
<dbReference type="Pfam" id="PF01618">
    <property type="entry name" value="MotA_ExbB"/>
    <property type="match status" value="1"/>
</dbReference>
<feature type="chain" id="PRO_5020630759" description="Biopolymer transport protein ExbB" evidence="15">
    <location>
        <begin position="26"/>
        <end position="297"/>
    </location>
</feature>
<feature type="transmembrane region" description="Helical" evidence="14">
    <location>
        <begin position="192"/>
        <end position="214"/>
    </location>
</feature>
<comment type="caution">
    <text evidence="17">The sequence shown here is derived from an EMBL/GenBank/DDBJ whole genome shotgun (WGS) entry which is preliminary data.</text>
</comment>
<feature type="transmembrane region" description="Helical" evidence="14">
    <location>
        <begin position="234"/>
        <end position="260"/>
    </location>
</feature>
<keyword evidence="18" id="KW-1185">Reference proteome</keyword>
<evidence type="ECO:0000256" key="3">
    <source>
        <dbReference type="ARBA" id="ARBA00022093"/>
    </source>
</evidence>
<feature type="signal peptide" evidence="15">
    <location>
        <begin position="1"/>
        <end position="25"/>
    </location>
</feature>
<dbReference type="NCBIfam" id="TIGR02797">
    <property type="entry name" value="exbB"/>
    <property type="match status" value="1"/>
</dbReference>
<feature type="domain" description="MotA/TolQ/ExbB proton channel" evidence="16">
    <location>
        <begin position="181"/>
        <end position="263"/>
    </location>
</feature>
<keyword evidence="5" id="KW-1003">Cell membrane</keyword>
<reference evidence="17 18" key="1">
    <citation type="submission" date="2018-12" db="EMBL/GenBank/DDBJ databases">
        <authorList>
            <person name="Grouzdev D.S."/>
            <person name="Krutkina M.S."/>
        </authorList>
    </citation>
    <scope>NUCLEOTIDE SEQUENCE [LARGE SCALE GENOMIC DNA]</scope>
    <source>
        <strain evidence="17 18">RmlP026</strain>
    </source>
</reference>
<dbReference type="InterPro" id="IPR014164">
    <property type="entry name" value="TonB_ExbB_1"/>
</dbReference>
<accession>A0A4Q2UB63</accession>
<keyword evidence="7 14" id="KW-0812">Transmembrane</keyword>
<dbReference type="Proteomes" id="UP000290759">
    <property type="component" value="Unassembled WGS sequence"/>
</dbReference>
<keyword evidence="8 12" id="KW-0653">Protein transport</keyword>
<evidence type="ECO:0000256" key="1">
    <source>
        <dbReference type="ARBA" id="ARBA00004429"/>
    </source>
</evidence>
<dbReference type="RefSeq" id="WP_129222865.1">
    <property type="nucleotide sequence ID" value="NZ_QYBB01000001.1"/>
</dbReference>
<evidence type="ECO:0000259" key="16">
    <source>
        <dbReference type="Pfam" id="PF01618"/>
    </source>
</evidence>
<evidence type="ECO:0000256" key="15">
    <source>
        <dbReference type="SAM" id="SignalP"/>
    </source>
</evidence>
<evidence type="ECO:0000313" key="17">
    <source>
        <dbReference type="EMBL" id="RYC34003.1"/>
    </source>
</evidence>
<dbReference type="GO" id="GO:0022857">
    <property type="term" value="F:transmembrane transporter activity"/>
    <property type="evidence" value="ECO:0007669"/>
    <property type="project" value="InterPro"/>
</dbReference>
<keyword evidence="9 14" id="KW-1133">Transmembrane helix</keyword>
<protein>
    <recommendedName>
        <fullName evidence="3">Biopolymer transport protein ExbB</fullName>
    </recommendedName>
</protein>